<keyword evidence="3 7" id="KW-0328">Glycosyltransferase</keyword>
<comment type="similarity">
    <text evidence="2 7">Belongs to the glycosyltransferase 3 family.</text>
</comment>
<organism evidence="9 10">
    <name type="scientific">Paragonimus heterotremus</name>
    <dbReference type="NCBI Taxonomy" id="100268"/>
    <lineage>
        <taxon>Eukaryota</taxon>
        <taxon>Metazoa</taxon>
        <taxon>Spiralia</taxon>
        <taxon>Lophotrochozoa</taxon>
        <taxon>Platyhelminthes</taxon>
        <taxon>Trematoda</taxon>
        <taxon>Digenea</taxon>
        <taxon>Plagiorchiida</taxon>
        <taxon>Troglotremata</taxon>
        <taxon>Troglotrematidae</taxon>
        <taxon>Paragonimus</taxon>
    </lineage>
</organism>
<dbReference type="GO" id="GO:0005737">
    <property type="term" value="C:cytoplasm"/>
    <property type="evidence" value="ECO:0007669"/>
    <property type="project" value="TreeGrafter"/>
</dbReference>
<dbReference type="GO" id="GO:0004373">
    <property type="term" value="F:alpha-1,4-glucan glucosyltransferase (UDP-glucose donor) activity"/>
    <property type="evidence" value="ECO:0007669"/>
    <property type="project" value="UniProtKB-EC"/>
</dbReference>
<reference evidence="9" key="1">
    <citation type="submission" date="2019-05" db="EMBL/GenBank/DDBJ databases">
        <title>Annotation for the trematode Paragonimus heterotremus.</title>
        <authorList>
            <person name="Choi Y.-J."/>
        </authorList>
    </citation>
    <scope>NUCLEOTIDE SEQUENCE</scope>
    <source>
        <strain evidence="9">LC</strain>
    </source>
</reference>
<dbReference type="Pfam" id="PF05693">
    <property type="entry name" value="Glycogen_syn"/>
    <property type="match status" value="1"/>
</dbReference>
<dbReference type="InterPro" id="IPR008631">
    <property type="entry name" value="Glycogen_synth"/>
</dbReference>
<feature type="region of interest" description="Disordered" evidence="8">
    <location>
        <begin position="113"/>
        <end position="147"/>
    </location>
</feature>
<dbReference type="UniPathway" id="UPA00164"/>
<comment type="catalytic activity">
    <reaction evidence="6">
        <text>[(1-&gt;4)-alpha-D-glucosyl](n) + UDP-alpha-D-glucose = [(1-&gt;4)-alpha-D-glucosyl](n+1) + UDP + H(+)</text>
        <dbReference type="Rhea" id="RHEA:18549"/>
        <dbReference type="Rhea" id="RHEA-COMP:9584"/>
        <dbReference type="Rhea" id="RHEA-COMP:9587"/>
        <dbReference type="ChEBI" id="CHEBI:15378"/>
        <dbReference type="ChEBI" id="CHEBI:15444"/>
        <dbReference type="ChEBI" id="CHEBI:58223"/>
        <dbReference type="ChEBI" id="CHEBI:58885"/>
        <dbReference type="EC" id="2.4.1.11"/>
    </reaction>
    <physiologicalReaction direction="left-to-right" evidence="6">
        <dbReference type="Rhea" id="RHEA:18550"/>
    </physiologicalReaction>
</comment>
<dbReference type="GO" id="GO:0005978">
    <property type="term" value="P:glycogen biosynthetic process"/>
    <property type="evidence" value="ECO:0007669"/>
    <property type="project" value="UniProtKB-UniPathway"/>
</dbReference>
<sequence>MSHSSNPLKVRSGKSFVRACALASRWMVAKAPLHEYLYEFCQYSRRQRIVLRNRTERLSELLDWKNLASYYRRARLTALHKHAPHLFSIAPGAIHNGDSVSERSFCLSRPYSAPASPSASGRSTPLPSLGANGSGCSTPTSHLEEDEVDEVTERLELGLSTATVGDGILA</sequence>
<evidence type="ECO:0000256" key="4">
    <source>
        <dbReference type="ARBA" id="ARBA00022679"/>
    </source>
</evidence>
<evidence type="ECO:0000313" key="9">
    <source>
        <dbReference type="EMBL" id="KAF5397656.1"/>
    </source>
</evidence>
<dbReference type="EMBL" id="LUCH01005951">
    <property type="protein sequence ID" value="KAF5397656.1"/>
    <property type="molecule type" value="Genomic_DNA"/>
</dbReference>
<dbReference type="PANTHER" id="PTHR10176:SF3">
    <property type="entry name" value="GLYCOGEN [STARCH] SYNTHASE"/>
    <property type="match status" value="1"/>
</dbReference>
<comment type="function">
    <text evidence="7">Transfers the glycosyl residue from UDP-Glc to the non-reducing end of alpha-1,4-glucan.</text>
</comment>
<protein>
    <recommendedName>
        <fullName evidence="7">Glycogen [starch] synthase</fullName>
        <ecNumber evidence="7">2.4.1.11</ecNumber>
    </recommendedName>
</protein>
<keyword evidence="4 7" id="KW-0808">Transferase</keyword>
<evidence type="ECO:0000256" key="7">
    <source>
        <dbReference type="RuleBase" id="RU363104"/>
    </source>
</evidence>
<accession>A0A8J4WEX6</accession>
<proteinExistence type="inferred from homology"/>
<keyword evidence="5 7" id="KW-0320">Glycogen biosynthesis</keyword>
<comment type="caution">
    <text evidence="9">The sequence shown here is derived from an EMBL/GenBank/DDBJ whole genome shotgun (WGS) entry which is preliminary data.</text>
</comment>
<dbReference type="Proteomes" id="UP000748531">
    <property type="component" value="Unassembled WGS sequence"/>
</dbReference>
<name>A0A8J4WEX6_9TREM</name>
<feature type="compositionally biased region" description="Low complexity" evidence="8">
    <location>
        <begin position="113"/>
        <end position="123"/>
    </location>
</feature>
<dbReference type="PANTHER" id="PTHR10176">
    <property type="entry name" value="GLYCOGEN SYNTHASE"/>
    <property type="match status" value="1"/>
</dbReference>
<evidence type="ECO:0000256" key="2">
    <source>
        <dbReference type="ARBA" id="ARBA00010686"/>
    </source>
</evidence>
<gene>
    <name evidence="9" type="ORF">PHET_09217</name>
</gene>
<evidence type="ECO:0000256" key="1">
    <source>
        <dbReference type="ARBA" id="ARBA00004964"/>
    </source>
</evidence>
<evidence type="ECO:0000256" key="6">
    <source>
        <dbReference type="ARBA" id="ARBA00047345"/>
    </source>
</evidence>
<evidence type="ECO:0000313" key="10">
    <source>
        <dbReference type="Proteomes" id="UP000748531"/>
    </source>
</evidence>
<dbReference type="AlphaFoldDB" id="A0A8J4WEX6"/>
<evidence type="ECO:0000256" key="8">
    <source>
        <dbReference type="SAM" id="MobiDB-lite"/>
    </source>
</evidence>
<dbReference type="OrthoDB" id="6267770at2759"/>
<keyword evidence="10" id="KW-1185">Reference proteome</keyword>
<evidence type="ECO:0000256" key="3">
    <source>
        <dbReference type="ARBA" id="ARBA00022676"/>
    </source>
</evidence>
<dbReference type="EC" id="2.4.1.11" evidence="7"/>
<evidence type="ECO:0000256" key="5">
    <source>
        <dbReference type="ARBA" id="ARBA00023056"/>
    </source>
</evidence>
<comment type="pathway">
    <text evidence="1 7">Glycan biosynthesis; glycogen biosynthesis.</text>
</comment>